<feature type="region of interest" description="Disordered" evidence="2">
    <location>
        <begin position="1"/>
        <end position="22"/>
    </location>
</feature>
<feature type="transmembrane region" description="Helical" evidence="1">
    <location>
        <begin position="178"/>
        <end position="196"/>
    </location>
</feature>
<dbReference type="Proteomes" id="UP000307956">
    <property type="component" value="Unassembled WGS sequence"/>
</dbReference>
<dbReference type="AlphaFoldDB" id="A0A4S4AY19"/>
<keyword evidence="1" id="KW-0472">Membrane</keyword>
<keyword evidence="4" id="KW-1185">Reference proteome</keyword>
<dbReference type="PANTHER" id="PTHR30188">
    <property type="entry name" value="ABC TRANSPORTER PERMEASE PROTEIN-RELATED"/>
    <property type="match status" value="1"/>
</dbReference>
<proteinExistence type="inferred from homology"/>
<feature type="transmembrane region" description="Helical" evidence="1">
    <location>
        <begin position="319"/>
        <end position="344"/>
    </location>
</feature>
<evidence type="ECO:0000256" key="2">
    <source>
        <dbReference type="SAM" id="MobiDB-lite"/>
    </source>
</evidence>
<dbReference type="OrthoDB" id="9810518at2"/>
<dbReference type="InterPro" id="IPR003453">
    <property type="entry name" value="ABC_MlaE_roteobac"/>
</dbReference>
<protein>
    <submittedName>
        <fullName evidence="3">ABC transporter permease</fullName>
    </submittedName>
</protein>
<evidence type="ECO:0000313" key="3">
    <source>
        <dbReference type="EMBL" id="THF63502.1"/>
    </source>
</evidence>
<feature type="transmembrane region" description="Helical" evidence="1">
    <location>
        <begin position="271"/>
        <end position="299"/>
    </location>
</feature>
<keyword evidence="1" id="KW-1133">Transmembrane helix</keyword>
<sequence length="386" mass="41010">MASAAPDHDHEPGADPGFQAGELHFEAPDGVASLRGDWTLRALTPGIAALRRRLATVPSTARWQLGGAGRLDSFGATLLWQAWGRRWPEHIELSDERRQFIEEVAAAAAHPLPMPPRFTVIDAVVLLGAALLNLFSHAGDFVRLLGQLLLDLLRLASRPREWPLLEISANLHKVGVKAMPVTALVGFLIGVVLSYLSALQLKAFGADIFIVNILGLGIIRELGPVLVSVLVAGRSGSAMTAQLGVMRVTEEVDALAAMGISRTIRLVLPKVVALTLAMPLLVLWTSAVALAGGMLSAWVQLDLSFAFFIETLPRVVPLANVYIGLVKGAVFGLLIALVACHFGLRVAPNTESLSTNTTASVVSAITLVILVDAVFAIATRNIGVPI</sequence>
<dbReference type="EMBL" id="SSOD01000003">
    <property type="protein sequence ID" value="THF63502.1"/>
    <property type="molecule type" value="Genomic_DNA"/>
</dbReference>
<name>A0A4S4AY19_9RHOO</name>
<reference evidence="3 4" key="1">
    <citation type="submission" date="2019-04" db="EMBL/GenBank/DDBJ databases">
        <title>Azoarcus rhizosphaerae sp. nov. isolated from rhizosphere of Ficus religiosa.</title>
        <authorList>
            <person name="Lin S.-Y."/>
            <person name="Hameed A."/>
            <person name="Hsu Y.-H."/>
            <person name="Young C.-C."/>
        </authorList>
    </citation>
    <scope>NUCLEOTIDE SEQUENCE [LARGE SCALE GENOMIC DNA]</scope>
    <source>
        <strain evidence="3 4">CC-YHH848</strain>
    </source>
</reference>
<organism evidence="3 4">
    <name type="scientific">Pseudothauera rhizosphaerae</name>
    <dbReference type="NCBI Taxonomy" id="2565932"/>
    <lineage>
        <taxon>Bacteria</taxon>
        <taxon>Pseudomonadati</taxon>
        <taxon>Pseudomonadota</taxon>
        <taxon>Betaproteobacteria</taxon>
        <taxon>Rhodocyclales</taxon>
        <taxon>Zoogloeaceae</taxon>
        <taxon>Pseudothauera</taxon>
    </lineage>
</organism>
<feature type="compositionally biased region" description="Basic and acidic residues" evidence="2">
    <location>
        <begin position="1"/>
        <end position="13"/>
    </location>
</feature>
<dbReference type="RefSeq" id="WP_136383953.1">
    <property type="nucleotide sequence ID" value="NZ_SSOD01000003.1"/>
</dbReference>
<feature type="transmembrane region" description="Helical" evidence="1">
    <location>
        <begin position="208"/>
        <end position="232"/>
    </location>
</feature>
<evidence type="ECO:0000313" key="4">
    <source>
        <dbReference type="Proteomes" id="UP000307956"/>
    </source>
</evidence>
<dbReference type="NCBIfam" id="TIGR00056">
    <property type="entry name" value="MlaE family lipid ABC transporter permease subunit"/>
    <property type="match status" value="1"/>
</dbReference>
<keyword evidence="1" id="KW-0812">Transmembrane</keyword>
<evidence type="ECO:0000256" key="1">
    <source>
        <dbReference type="RuleBase" id="RU362044"/>
    </source>
</evidence>
<keyword evidence="1" id="KW-1003">Cell membrane</keyword>
<gene>
    <name evidence="3" type="ORF">E6O51_05460</name>
</gene>
<dbReference type="PANTHER" id="PTHR30188:SF3">
    <property type="entry name" value="ABC TRANSPORTER PERMEASE"/>
    <property type="match status" value="1"/>
</dbReference>
<dbReference type="InterPro" id="IPR030802">
    <property type="entry name" value="Permease_MalE"/>
</dbReference>
<comment type="subcellular location">
    <subcellularLocation>
        <location evidence="1">Cell inner membrane</location>
        <topology evidence="1">Multi-pass membrane protein</topology>
    </subcellularLocation>
</comment>
<dbReference type="GO" id="GO:0005548">
    <property type="term" value="F:phospholipid transporter activity"/>
    <property type="evidence" value="ECO:0007669"/>
    <property type="project" value="TreeGrafter"/>
</dbReference>
<keyword evidence="1" id="KW-0997">Cell inner membrane</keyword>
<accession>A0A4S4AY19</accession>
<dbReference type="GO" id="GO:0043190">
    <property type="term" value="C:ATP-binding cassette (ABC) transporter complex"/>
    <property type="evidence" value="ECO:0007669"/>
    <property type="project" value="InterPro"/>
</dbReference>
<comment type="similarity">
    <text evidence="1">Belongs to the MlaE permease family.</text>
</comment>
<feature type="transmembrane region" description="Helical" evidence="1">
    <location>
        <begin position="356"/>
        <end position="378"/>
    </location>
</feature>
<dbReference type="Pfam" id="PF02405">
    <property type="entry name" value="MlaE"/>
    <property type="match status" value="1"/>
</dbReference>
<comment type="caution">
    <text evidence="3">The sequence shown here is derived from an EMBL/GenBank/DDBJ whole genome shotgun (WGS) entry which is preliminary data.</text>
</comment>